<keyword evidence="3" id="KW-1185">Reference proteome</keyword>
<evidence type="ECO:0000313" key="2">
    <source>
        <dbReference type="EMBL" id="KAG0298234.1"/>
    </source>
</evidence>
<evidence type="ECO:0000259" key="1">
    <source>
        <dbReference type="Pfam" id="PF13302"/>
    </source>
</evidence>
<gene>
    <name evidence="2" type="ORF">BGZ97_004132</name>
</gene>
<dbReference type="PANTHER" id="PTHR43328">
    <property type="entry name" value="ACETYLTRANSFERASE-RELATED"/>
    <property type="match status" value="1"/>
</dbReference>
<protein>
    <recommendedName>
        <fullName evidence="1">N-acetyltransferase domain-containing protein</fullName>
    </recommendedName>
</protein>
<dbReference type="Pfam" id="PF13302">
    <property type="entry name" value="Acetyltransf_3"/>
    <property type="match status" value="1"/>
</dbReference>
<comment type="caution">
    <text evidence="2">The sequence shown here is derived from an EMBL/GenBank/DDBJ whole genome shotgun (WGS) entry which is preliminary data.</text>
</comment>
<name>A0A9P6QS71_9FUNG</name>
<dbReference type="Gene3D" id="3.40.630.30">
    <property type="match status" value="1"/>
</dbReference>
<sequence>MSTPSTRTPEEHARLLELHDSFKPVWLTETIQLGPWLPSDRDIVVEYMNNPKVYSYLFGPPIPYTLKDADEWLALRIDRMSKKGSPLDFAFRDMTRGGRAFGCVGTSDESDEVLDKDNTGYWLAPEYHGKGLMAKALKMMLYRISVVEAGKRKFNSFAFVDNWASRRTLEKVGFVVQDDMSRSIVKYGTTIPQWVLRLYLTEEDVERWGKETIEAKPLPSLVH</sequence>
<dbReference type="GO" id="GO:0016747">
    <property type="term" value="F:acyltransferase activity, transferring groups other than amino-acyl groups"/>
    <property type="evidence" value="ECO:0007669"/>
    <property type="project" value="InterPro"/>
</dbReference>
<dbReference type="PANTHER" id="PTHR43328:SF1">
    <property type="entry name" value="N-ACETYLTRANSFERASE DOMAIN-CONTAINING PROTEIN"/>
    <property type="match status" value="1"/>
</dbReference>
<dbReference type="Proteomes" id="UP000823405">
    <property type="component" value="Unassembled WGS sequence"/>
</dbReference>
<dbReference type="EMBL" id="JAAAIN010002008">
    <property type="protein sequence ID" value="KAG0298234.1"/>
    <property type="molecule type" value="Genomic_DNA"/>
</dbReference>
<reference evidence="2" key="1">
    <citation type="journal article" date="2020" name="Fungal Divers.">
        <title>Resolving the Mortierellaceae phylogeny through synthesis of multi-gene phylogenetics and phylogenomics.</title>
        <authorList>
            <person name="Vandepol N."/>
            <person name="Liber J."/>
            <person name="Desiro A."/>
            <person name="Na H."/>
            <person name="Kennedy M."/>
            <person name="Barry K."/>
            <person name="Grigoriev I.V."/>
            <person name="Miller A.N."/>
            <person name="O'Donnell K."/>
            <person name="Stajich J.E."/>
            <person name="Bonito G."/>
        </authorList>
    </citation>
    <scope>NUCLEOTIDE SEQUENCE</scope>
    <source>
        <strain evidence="2">NVP60</strain>
    </source>
</reference>
<evidence type="ECO:0000313" key="3">
    <source>
        <dbReference type="Proteomes" id="UP000823405"/>
    </source>
</evidence>
<dbReference type="OrthoDB" id="630895at2759"/>
<dbReference type="InterPro" id="IPR000182">
    <property type="entry name" value="GNAT_dom"/>
</dbReference>
<dbReference type="InterPro" id="IPR016181">
    <property type="entry name" value="Acyl_CoA_acyltransferase"/>
</dbReference>
<dbReference type="SUPFAM" id="SSF55729">
    <property type="entry name" value="Acyl-CoA N-acyltransferases (Nat)"/>
    <property type="match status" value="1"/>
</dbReference>
<dbReference type="AlphaFoldDB" id="A0A9P6QS71"/>
<organism evidence="2 3">
    <name type="scientific">Linnemannia gamsii</name>
    <dbReference type="NCBI Taxonomy" id="64522"/>
    <lineage>
        <taxon>Eukaryota</taxon>
        <taxon>Fungi</taxon>
        <taxon>Fungi incertae sedis</taxon>
        <taxon>Mucoromycota</taxon>
        <taxon>Mortierellomycotina</taxon>
        <taxon>Mortierellomycetes</taxon>
        <taxon>Mortierellales</taxon>
        <taxon>Mortierellaceae</taxon>
        <taxon>Linnemannia</taxon>
    </lineage>
</organism>
<proteinExistence type="predicted"/>
<feature type="domain" description="N-acetyltransferase" evidence="1">
    <location>
        <begin position="33"/>
        <end position="175"/>
    </location>
</feature>
<accession>A0A9P6QS71</accession>